<dbReference type="EMBL" id="VLNY01000017">
    <property type="protein sequence ID" value="KAA0018491.1"/>
    <property type="molecule type" value="Genomic_DNA"/>
</dbReference>
<dbReference type="SUPFAM" id="SSF46689">
    <property type="entry name" value="Homeodomain-like"/>
    <property type="match status" value="1"/>
</dbReference>
<dbReference type="RefSeq" id="WP_149432752.1">
    <property type="nucleotide sequence ID" value="NZ_VLNY01000017.1"/>
</dbReference>
<dbReference type="AlphaFoldDB" id="A0A5A7S2V2"/>
<evidence type="ECO:0000313" key="7">
    <source>
        <dbReference type="Proteomes" id="UP000322244"/>
    </source>
</evidence>
<dbReference type="PANTHER" id="PTHR47506">
    <property type="entry name" value="TRANSCRIPTIONAL REGULATORY PROTEIN"/>
    <property type="match status" value="1"/>
</dbReference>
<dbReference type="Gene3D" id="1.10.357.10">
    <property type="entry name" value="Tetracycline Repressor, domain 2"/>
    <property type="match status" value="1"/>
</dbReference>
<comment type="caution">
    <text evidence="6">The sequence shown here is derived from an EMBL/GenBank/DDBJ whole genome shotgun (WGS) entry which is preliminary data.</text>
</comment>
<gene>
    <name evidence="6" type="ORF">FOY51_23720</name>
</gene>
<dbReference type="Proteomes" id="UP000322244">
    <property type="component" value="Unassembled WGS sequence"/>
</dbReference>
<keyword evidence="1" id="KW-0805">Transcription regulation</keyword>
<evidence type="ECO:0000256" key="1">
    <source>
        <dbReference type="ARBA" id="ARBA00023015"/>
    </source>
</evidence>
<evidence type="ECO:0000256" key="3">
    <source>
        <dbReference type="ARBA" id="ARBA00023163"/>
    </source>
</evidence>
<dbReference type="OrthoDB" id="9802498at2"/>
<keyword evidence="7" id="KW-1185">Reference proteome</keyword>
<evidence type="ECO:0000256" key="2">
    <source>
        <dbReference type="ARBA" id="ARBA00023125"/>
    </source>
</evidence>
<dbReference type="GO" id="GO:0003677">
    <property type="term" value="F:DNA binding"/>
    <property type="evidence" value="ECO:0007669"/>
    <property type="project" value="UniProtKB-UniRule"/>
</dbReference>
<reference evidence="6 7" key="1">
    <citation type="submission" date="2019-07" db="EMBL/GenBank/DDBJ databases">
        <title>Rhodococcus cavernicolus sp. nov., isolated from a cave.</title>
        <authorList>
            <person name="Lee S.D."/>
        </authorList>
    </citation>
    <scope>NUCLEOTIDE SEQUENCE [LARGE SCALE GENOMIC DNA]</scope>
    <source>
        <strain evidence="6 7">C1-24</strain>
    </source>
</reference>
<evidence type="ECO:0000259" key="5">
    <source>
        <dbReference type="PROSITE" id="PS50977"/>
    </source>
</evidence>
<feature type="domain" description="HTH tetR-type" evidence="5">
    <location>
        <begin position="11"/>
        <end position="71"/>
    </location>
</feature>
<organism evidence="6 7">
    <name type="scientific">Antrihabitans cavernicola</name>
    <dbReference type="NCBI Taxonomy" id="2495913"/>
    <lineage>
        <taxon>Bacteria</taxon>
        <taxon>Bacillati</taxon>
        <taxon>Actinomycetota</taxon>
        <taxon>Actinomycetes</taxon>
        <taxon>Mycobacteriales</taxon>
        <taxon>Nocardiaceae</taxon>
        <taxon>Antrihabitans</taxon>
    </lineage>
</organism>
<accession>A0A5A7S2V2</accession>
<sequence>MQRLSRAESQQRTRQQILDAAAELFLERGFGATSIGEVAETAGFSHGAVYSNFTGKAALGVAVIDLLYEREMAQLQHEVEATAGDLAALIPALAAWGAGAIGDPRWARLELDVAAASAGGDSGIRGSNARRYERVRSAGADILATIADRNKIELPMAPDDLMVGVLALGLGLGLQRAADSEIPGSLFGKFLAALIA</sequence>
<keyword evidence="3" id="KW-0804">Transcription</keyword>
<dbReference type="Pfam" id="PF00440">
    <property type="entry name" value="TetR_N"/>
    <property type="match status" value="1"/>
</dbReference>
<dbReference type="PRINTS" id="PR00455">
    <property type="entry name" value="HTHTETR"/>
</dbReference>
<protein>
    <submittedName>
        <fullName evidence="6">TetR family transcriptional regulator</fullName>
    </submittedName>
</protein>
<dbReference type="InterPro" id="IPR009057">
    <property type="entry name" value="Homeodomain-like_sf"/>
</dbReference>
<feature type="DNA-binding region" description="H-T-H motif" evidence="4">
    <location>
        <begin position="34"/>
        <end position="53"/>
    </location>
</feature>
<dbReference type="PANTHER" id="PTHR47506:SF6">
    <property type="entry name" value="HTH-TYPE TRANSCRIPTIONAL REPRESSOR NEMR"/>
    <property type="match status" value="1"/>
</dbReference>
<proteinExistence type="predicted"/>
<evidence type="ECO:0000313" key="6">
    <source>
        <dbReference type="EMBL" id="KAA0018491.1"/>
    </source>
</evidence>
<dbReference type="SUPFAM" id="SSF48498">
    <property type="entry name" value="Tetracyclin repressor-like, C-terminal domain"/>
    <property type="match status" value="1"/>
</dbReference>
<keyword evidence="2 4" id="KW-0238">DNA-binding</keyword>
<name>A0A5A7S2V2_9NOCA</name>
<dbReference type="PROSITE" id="PS50977">
    <property type="entry name" value="HTH_TETR_2"/>
    <property type="match status" value="1"/>
</dbReference>
<dbReference type="InterPro" id="IPR001647">
    <property type="entry name" value="HTH_TetR"/>
</dbReference>
<evidence type="ECO:0000256" key="4">
    <source>
        <dbReference type="PROSITE-ProRule" id="PRU00335"/>
    </source>
</evidence>
<dbReference type="InterPro" id="IPR036271">
    <property type="entry name" value="Tet_transcr_reg_TetR-rel_C_sf"/>
</dbReference>